<gene>
    <name evidence="2" type="ORF">LZC95_36910</name>
</gene>
<evidence type="ECO:0000313" key="2">
    <source>
        <dbReference type="EMBL" id="WXA92020.1"/>
    </source>
</evidence>
<evidence type="ECO:0000313" key="3">
    <source>
        <dbReference type="Proteomes" id="UP001379533"/>
    </source>
</evidence>
<dbReference type="Proteomes" id="UP001379533">
    <property type="component" value="Chromosome"/>
</dbReference>
<protein>
    <recommendedName>
        <fullName evidence="4">Lipoprotein</fullName>
    </recommendedName>
</protein>
<dbReference type="EMBL" id="CP089982">
    <property type="protein sequence ID" value="WXA92020.1"/>
    <property type="molecule type" value="Genomic_DNA"/>
</dbReference>
<keyword evidence="3" id="KW-1185">Reference proteome</keyword>
<evidence type="ECO:0000256" key="1">
    <source>
        <dbReference type="SAM" id="SignalP"/>
    </source>
</evidence>
<feature type="signal peptide" evidence="1">
    <location>
        <begin position="1"/>
        <end position="18"/>
    </location>
</feature>
<organism evidence="2 3">
    <name type="scientific">Pendulispora brunnea</name>
    <dbReference type="NCBI Taxonomy" id="2905690"/>
    <lineage>
        <taxon>Bacteria</taxon>
        <taxon>Pseudomonadati</taxon>
        <taxon>Myxococcota</taxon>
        <taxon>Myxococcia</taxon>
        <taxon>Myxococcales</taxon>
        <taxon>Sorangiineae</taxon>
        <taxon>Pendulisporaceae</taxon>
        <taxon>Pendulispora</taxon>
    </lineage>
</organism>
<accession>A0ABZ2K3A1</accession>
<sequence>MIRRVAIALMLVTGLVMGGACKTMQRSAAKDPQRCERDPGCTSKQDKSKDCVTACADNIDCMDRCRQVTGQGR</sequence>
<keyword evidence="1" id="KW-0732">Signal</keyword>
<evidence type="ECO:0008006" key="4">
    <source>
        <dbReference type="Google" id="ProtNLM"/>
    </source>
</evidence>
<dbReference type="PROSITE" id="PS51257">
    <property type="entry name" value="PROKAR_LIPOPROTEIN"/>
    <property type="match status" value="1"/>
</dbReference>
<proteinExistence type="predicted"/>
<name>A0ABZ2K3A1_9BACT</name>
<feature type="chain" id="PRO_5046567491" description="Lipoprotein" evidence="1">
    <location>
        <begin position="19"/>
        <end position="73"/>
    </location>
</feature>
<dbReference type="RefSeq" id="WP_394842639.1">
    <property type="nucleotide sequence ID" value="NZ_CP089982.1"/>
</dbReference>
<reference evidence="2 3" key="1">
    <citation type="submission" date="2021-12" db="EMBL/GenBank/DDBJ databases">
        <title>Discovery of the Pendulisporaceae a myxobacterial family with distinct sporulation behavior and unique specialized metabolism.</title>
        <authorList>
            <person name="Garcia R."/>
            <person name="Popoff A."/>
            <person name="Bader C.D."/>
            <person name="Loehr J."/>
            <person name="Walesch S."/>
            <person name="Walt C."/>
            <person name="Boldt J."/>
            <person name="Bunk B."/>
            <person name="Haeckl F.J.F.P.J."/>
            <person name="Gunesch A.P."/>
            <person name="Birkelbach J."/>
            <person name="Nuebel U."/>
            <person name="Pietschmann T."/>
            <person name="Bach T."/>
            <person name="Mueller R."/>
        </authorList>
    </citation>
    <scope>NUCLEOTIDE SEQUENCE [LARGE SCALE GENOMIC DNA]</scope>
    <source>
        <strain evidence="2 3">MSr12523</strain>
    </source>
</reference>